<gene>
    <name evidence="1" type="ORF">PCOR1329_LOCUS50329</name>
</gene>
<protein>
    <recommendedName>
        <fullName evidence="3">Reverse transcriptase domain-containing protein</fullName>
    </recommendedName>
</protein>
<accession>A0ABN9UP57</accession>
<keyword evidence="2" id="KW-1185">Reference proteome</keyword>
<sequence>MKGRAACFYQDSKGIIKRCDKGKEQPPAEDLRRMPRARRPVIVCALDLEDSIAPPRMSSRLLSRSARPCKWIKRPLVPCKLDLNMLLLTRGNVLAGTPGMIALPPLMAMLQSCIRQATDAIAATSMAQVTSCQTQLVRMFQTQQEAVNRSLAVQTRDIASIGQRADALEAEQAAMRKQIGDINKALALAEKELPIMDFQELEAWSRQPNPRIFSIGAPQLVGPAQALQGLEEWIRAAGLTNDMVRIDPAVPSKRFNVLVQGGDGVALPRAQALARHLRDPAGRNGWRSFSAQSVGGGVVPLYLSPDKSPQQVRMEIQSRKLSALLAEALPDQSFSAQRARGIVTSQGVKVAKLEMGESRYTDAIIRWNPDMVARLHIDRESINTQFKKAFSTEDNTEWLRRRKLALLATYMKVNAIIAVQEVHGSEDALSSRNSTPVLPAYRFDIVAVGRAALLTITDCAGKCSMQIFNIHNYDLKPHEFTAVQRTWSSGLARARRDSLHRIFLGVGDFNIAARPPVSQRAPSDTTAWRLRPDHRCQLRQPAWRRLFAAAMEVESQWPTHYDMSCKQLSTIDRIFLGIDAHAMPSVSTILTTARDAMELSEEGISDRAPLVLQITAARHVPRDEQPIPTHLFNHRKYPETYTLMLDHCALAGETAEGRWRAAKQCMKLAARRVRDEQLRTNFSLHVKDATVETSYMGFKSAARAVWRQDAVLAGRLLDSCPALAAHLHIADGTVRLVDPHSFATNFDAIAERVHSLRRQAAEAAARTANVRDSAAWRRVERKAARHAQLWVPWRRRMILSGLRVDSAPCAAKDSQVAQHVVSDPAGMKATVANYWGEVFAKVPNSEQLKALDAFLDKHAPRNPAVELPQPALHDLERAASRAPPSAAGPDQLTYAAWRRSPGALQHLQGRMEVLFNDGVAPLDLNWSIFICVPKGTGEDDVPDSCTRTASTVRTLSLKSCDAKLIAACADRGLQPIATSSTSPEQKGFTAGRRFVDHIPYLDAECRRGGLLPDAATRRPMFLSFDFRQAFPSLFREVIEKVLPRFGVPIGFRNVVAALYSNCLAFSSFRAEGASAELEPLFALPCGIMQGRPLSGTAWCLAMDAPIRALNAVALPSIDCTFVSIEFAFNLQLALHKCALVPLREELSEDTLLNVKSFLAKEVPRWLGFRVDSTAKYPGTHLGPGVTDFGIWKAAAGKWWTRCWELARTGMATSLAARAYNINALPCLSYLAQFYFIVPAIWKVEFTSLHRLLRLPPSSMRKADILSMSAWRGSPSPIGLFPYTLAAMMRSAENTVRGWEAHLHHLHEAAVEHVPLIDVIKGNWSPPWWQTRRAIVQNFAMITDTYGQLDIPRPTLDVLSVPIPSRFIKIAKSAMTLETKTAAAATPARKPKRQATAAASLRGSLYPEDLVATIHRRLRRWGVECPLPELRERWPPLRGKLTEVRPAWMWSWIRTAVNGWTTSRRMSAVIDARPCLFGCDAEDALEHYVVCPILRAMTAGDAGADSLGNGAELLGFGDEQYHAKRPITDCIYSVGLMCQCYHIQKHRMDAGLDAGAEPNSELRRFDSEFVREFSPVREFVRSESASSCDAVPSCSAAPAAAPATLPREASKRSEASDDWDQALAITTRASERLLWSFRERPVAVAQHVLLIVALVPYCAPEKGFLPPGEKWKSFPLLALAHGLLKVLRLTLRCTAFTVCMLRCVRRQNSSQHRFRVKAWVMVVEIFATVWPTEGIANVAFISFFLSRTFTIPWVLMDVVVGERSYDSGCGIVAIAQSLLIRSYWIVGFVLGLRYFRELKDRDSDSGVVAGKFHLHPRMWKMIQSPSFHSYALVSMAGWLLASVLECSALYRWEVGVPDTGLELDAFRNTKEFFETYKGTTWKSPSEEWHLRRVVGGNWRESFYLVMMFPRSAFAAAAALLALASMQTSRFSAGPWPWLITTSRETLLGLASYVLCLSAHQLQYLVLCLLVSWECYSLQQRCEAFQRSFGSLSSGERVVQHQDLGKKMDGVGRRLHPIIVFLVLERATQLSLDAAQWRCESAPFTLLHYAFRHIVRTLGVAAAIWRIGRLNASIYDDLTGKVQFQLVCCHQEPEVGGEELQRRRRELRDWVAYLQHNSNGSRRYCLRVCGFQCCLRPHTAAAWAVTLALLPAGQRLLGLLPGL</sequence>
<evidence type="ECO:0000313" key="2">
    <source>
        <dbReference type="Proteomes" id="UP001189429"/>
    </source>
</evidence>
<evidence type="ECO:0000313" key="1">
    <source>
        <dbReference type="EMBL" id="CAK0861732.1"/>
    </source>
</evidence>
<comment type="caution">
    <text evidence="1">The sequence shown here is derived from an EMBL/GenBank/DDBJ whole genome shotgun (WGS) entry which is preliminary data.</text>
</comment>
<dbReference type="PANTHER" id="PTHR19446">
    <property type="entry name" value="REVERSE TRANSCRIPTASES"/>
    <property type="match status" value="1"/>
</dbReference>
<organism evidence="1 2">
    <name type="scientific">Prorocentrum cordatum</name>
    <dbReference type="NCBI Taxonomy" id="2364126"/>
    <lineage>
        <taxon>Eukaryota</taxon>
        <taxon>Sar</taxon>
        <taxon>Alveolata</taxon>
        <taxon>Dinophyceae</taxon>
        <taxon>Prorocentrales</taxon>
        <taxon>Prorocentraceae</taxon>
        <taxon>Prorocentrum</taxon>
    </lineage>
</organism>
<dbReference type="EMBL" id="CAUYUJ010016091">
    <property type="protein sequence ID" value="CAK0861732.1"/>
    <property type="molecule type" value="Genomic_DNA"/>
</dbReference>
<evidence type="ECO:0008006" key="3">
    <source>
        <dbReference type="Google" id="ProtNLM"/>
    </source>
</evidence>
<dbReference type="Proteomes" id="UP001189429">
    <property type="component" value="Unassembled WGS sequence"/>
</dbReference>
<name>A0ABN9UP57_9DINO</name>
<reference evidence="1" key="1">
    <citation type="submission" date="2023-10" db="EMBL/GenBank/DDBJ databases">
        <authorList>
            <person name="Chen Y."/>
            <person name="Shah S."/>
            <person name="Dougan E. K."/>
            <person name="Thang M."/>
            <person name="Chan C."/>
        </authorList>
    </citation>
    <scope>NUCLEOTIDE SEQUENCE [LARGE SCALE GENOMIC DNA]</scope>
</reference>
<proteinExistence type="predicted"/>